<keyword evidence="2" id="KW-1185">Reference proteome</keyword>
<reference evidence="1" key="1">
    <citation type="submission" date="2020-03" db="EMBL/GenBank/DDBJ databases">
        <authorList>
            <person name="Chebbi M.A."/>
            <person name="Drezen J.M."/>
        </authorList>
    </citation>
    <scope>NUCLEOTIDE SEQUENCE</scope>
    <source>
        <tissue evidence="1">Whole body</tissue>
    </source>
</reference>
<organism evidence="1 2">
    <name type="scientific">Cotesia typhae</name>
    <dbReference type="NCBI Taxonomy" id="2053667"/>
    <lineage>
        <taxon>Eukaryota</taxon>
        <taxon>Metazoa</taxon>
        <taxon>Ecdysozoa</taxon>
        <taxon>Arthropoda</taxon>
        <taxon>Hexapoda</taxon>
        <taxon>Insecta</taxon>
        <taxon>Pterygota</taxon>
        <taxon>Neoptera</taxon>
        <taxon>Endopterygota</taxon>
        <taxon>Hymenoptera</taxon>
        <taxon>Apocrita</taxon>
        <taxon>Ichneumonoidea</taxon>
        <taxon>Braconidae</taxon>
        <taxon>Microgastrinae</taxon>
        <taxon>Cotesia</taxon>
    </lineage>
</organism>
<protein>
    <submittedName>
        <fullName evidence="1">Uncharacterized protein</fullName>
    </submittedName>
</protein>
<evidence type="ECO:0000313" key="2">
    <source>
        <dbReference type="Proteomes" id="UP000729913"/>
    </source>
</evidence>
<dbReference type="EMBL" id="JAAOIC020000072">
    <property type="protein sequence ID" value="KAG8033923.1"/>
    <property type="molecule type" value="Genomic_DNA"/>
</dbReference>
<dbReference type="Proteomes" id="UP000729913">
    <property type="component" value="Unassembled WGS sequence"/>
</dbReference>
<sequence length="91" mass="10495">MSINTLKKLGQVIDEKLEKLERTWETPHMLLSNTEAPDEEAQSQIENFLVSINKVHDELNELVEEQKESTADVDRFIKECEAIINNSIKPD</sequence>
<dbReference type="AlphaFoldDB" id="A0A8J5QW08"/>
<accession>A0A8J5QW08</accession>
<name>A0A8J5QW08_9HYME</name>
<gene>
    <name evidence="1" type="ORF">G9C98_008404</name>
</gene>
<comment type="caution">
    <text evidence="1">The sequence shown here is derived from an EMBL/GenBank/DDBJ whole genome shotgun (WGS) entry which is preliminary data.</text>
</comment>
<evidence type="ECO:0000313" key="1">
    <source>
        <dbReference type="EMBL" id="KAG8033923.1"/>
    </source>
</evidence>
<dbReference type="OrthoDB" id="7687098at2759"/>
<proteinExistence type="predicted"/>
<reference evidence="1" key="2">
    <citation type="submission" date="2021-04" db="EMBL/GenBank/DDBJ databases">
        <title>Genome-wide patterns of bracovirus chromosomal integration into multiple host tissues during parasitism.</title>
        <authorList>
            <person name="Chebbi M.A.C."/>
        </authorList>
    </citation>
    <scope>NUCLEOTIDE SEQUENCE</scope>
    <source>
        <tissue evidence="1">Whole body</tissue>
    </source>
</reference>